<evidence type="ECO:0000313" key="4">
    <source>
        <dbReference type="EMBL" id="CAD8732322.1"/>
    </source>
</evidence>
<name>A0A7S0XN38_9EUKA</name>
<evidence type="ECO:0000256" key="1">
    <source>
        <dbReference type="ARBA" id="ARBA00022490"/>
    </source>
</evidence>
<reference evidence="4" key="1">
    <citation type="submission" date="2021-01" db="EMBL/GenBank/DDBJ databases">
        <authorList>
            <person name="Corre E."/>
            <person name="Pelletier E."/>
            <person name="Niang G."/>
            <person name="Scheremetjew M."/>
            <person name="Finn R."/>
            <person name="Kale V."/>
            <person name="Holt S."/>
            <person name="Cochrane G."/>
            <person name="Meng A."/>
            <person name="Brown T."/>
            <person name="Cohen L."/>
        </authorList>
    </citation>
    <scope>NUCLEOTIDE SEQUENCE</scope>
</reference>
<keyword evidence="2" id="KW-0396">Initiation factor</keyword>
<dbReference type="Pfam" id="PF10255">
    <property type="entry name" value="Paf67"/>
    <property type="match status" value="2"/>
</dbReference>
<evidence type="ECO:0000256" key="2">
    <source>
        <dbReference type="ARBA" id="ARBA00022540"/>
    </source>
</evidence>
<proteinExistence type="predicted"/>
<dbReference type="GO" id="GO:0005852">
    <property type="term" value="C:eukaryotic translation initiation factor 3 complex"/>
    <property type="evidence" value="ECO:0007669"/>
    <property type="project" value="InterPro"/>
</dbReference>
<dbReference type="GO" id="GO:0003743">
    <property type="term" value="F:translation initiation factor activity"/>
    <property type="evidence" value="ECO:0007669"/>
    <property type="project" value="UniProtKB-KW"/>
</dbReference>
<accession>A0A7S0XN38</accession>
<dbReference type="AlphaFoldDB" id="A0A7S0XN38"/>
<keyword evidence="1" id="KW-0963">Cytoplasm</keyword>
<dbReference type="InterPro" id="IPR019382">
    <property type="entry name" value="eIF3l"/>
</dbReference>
<dbReference type="PANTHER" id="PTHR13242:SF0">
    <property type="entry name" value="EUKARYOTIC TRANSLATION INITIATION FACTOR 3 SUBUNIT L"/>
    <property type="match status" value="1"/>
</dbReference>
<organism evidence="4">
    <name type="scientific">Elphidium margaritaceum</name>
    <dbReference type="NCBI Taxonomy" id="933848"/>
    <lineage>
        <taxon>Eukaryota</taxon>
        <taxon>Sar</taxon>
        <taxon>Rhizaria</taxon>
        <taxon>Retaria</taxon>
        <taxon>Foraminifera</taxon>
        <taxon>Rotaliida</taxon>
        <taxon>Elphidiidae</taxon>
        <taxon>Elphidium</taxon>
    </lineage>
</organism>
<evidence type="ECO:0008006" key="5">
    <source>
        <dbReference type="Google" id="ProtNLM"/>
    </source>
</evidence>
<protein>
    <recommendedName>
        <fullName evidence="5">Eukaryotic translation initiation factor 3 subunit L</fullName>
    </recommendedName>
</protein>
<dbReference type="EMBL" id="HBFI01001710">
    <property type="protein sequence ID" value="CAD8732322.1"/>
    <property type="molecule type" value="Transcribed_RNA"/>
</dbReference>
<gene>
    <name evidence="4" type="ORF">EMAR1385_LOCUS1201</name>
</gene>
<keyword evidence="3" id="KW-0648">Protein biosynthesis</keyword>
<dbReference type="PANTHER" id="PTHR13242">
    <property type="entry name" value="EUKARYOTIC TRANSLATION INITIATION FACTOR 3"/>
    <property type="match status" value="1"/>
</dbReference>
<sequence length="568" mass="66653">MSRQQYGLSSSGVITDEVRQFLLKFKENVLRGNARALYVSYTTFQQITEKTYQVSTWPLDVDVIRNLKLNQRDESTKIFLYLYRELYYRHAFERCDITEATMHESFQNYANLFNTVLDYYDEDKAFPEIPNVWLWAFIHSFVSQFQYYHHWRADPTDGHKNLSELVERCKSDAQRTQIAQKWNVQLVLRYLHCLVSAAQIPIKYNEPPDVDIIAAQQQQQQGATPTKKMPSITMQMLGFFALIGLCRIHCMLGDYRTAIDVMDRIDLKARGSAITKLASCGITAHYYLAFAYCMTRRFPDAHHMLCTLLRNPRYEKGDIRRRFEFVELDDDKKGKSGKEAALDQELSGKDRYHRAYLSNEAMLDRAWAMLAIAHTQAPSKLDEATLGGPLREYFNTEIEDLNDNSSSADRRRASYQKLFQTAAPDFINTFDAFSAQDKQLTRVSAADLNANQFRAFMRLTSKRMDMLKIKNEIRLFRVIPLHQFAKAMSYEDSEIGKLNRELIRLKWRMTQNKKVDSWGNTKDQFTFYIRNDCVYVQELQTSQLWKYSDYFVRNIQTVTDWIETDNLM</sequence>
<evidence type="ECO:0000256" key="3">
    <source>
        <dbReference type="ARBA" id="ARBA00022917"/>
    </source>
</evidence>